<evidence type="ECO:0000259" key="8">
    <source>
        <dbReference type="Pfam" id="PF00933"/>
    </source>
</evidence>
<dbReference type="PANTHER" id="PTHR30480">
    <property type="entry name" value="BETA-HEXOSAMINIDASE-RELATED"/>
    <property type="match status" value="1"/>
</dbReference>
<evidence type="ECO:0000256" key="4">
    <source>
        <dbReference type="ARBA" id="ARBA00022801"/>
    </source>
</evidence>
<accession>A0A2T0LGA5</accession>
<dbReference type="Pfam" id="PF01915">
    <property type="entry name" value="Glyco_hydro_3_C"/>
    <property type="match status" value="1"/>
</dbReference>
<dbReference type="EC" id="3.2.1.52" evidence="3"/>
<dbReference type="InterPro" id="IPR017853">
    <property type="entry name" value="GH"/>
</dbReference>
<feature type="domain" description="Glycoside hydrolase family 3 N-terminal" evidence="8">
    <location>
        <begin position="54"/>
        <end position="393"/>
    </location>
</feature>
<comment type="catalytic activity">
    <reaction evidence="1">
        <text>Hydrolysis of terminal non-reducing N-acetyl-D-hexosamine residues in N-acetyl-beta-D-hexosaminides.</text>
        <dbReference type="EC" id="3.2.1.52"/>
    </reaction>
</comment>
<comment type="similarity">
    <text evidence="2 6">Belongs to the glycosyl hydrolase 3 family.</text>
</comment>
<evidence type="ECO:0000256" key="1">
    <source>
        <dbReference type="ARBA" id="ARBA00001231"/>
    </source>
</evidence>
<comment type="caution">
    <text evidence="10">The sequence shown here is derived from an EMBL/GenBank/DDBJ whole genome shotgun (WGS) entry which is preliminary data.</text>
</comment>
<dbReference type="InterPro" id="IPR036962">
    <property type="entry name" value="Glyco_hydro_3_N_sf"/>
</dbReference>
<dbReference type="Proteomes" id="UP000237797">
    <property type="component" value="Unassembled WGS sequence"/>
</dbReference>
<dbReference type="GO" id="GO:0004563">
    <property type="term" value="F:beta-N-acetylhexosaminidase activity"/>
    <property type="evidence" value="ECO:0007669"/>
    <property type="project" value="UniProtKB-EC"/>
</dbReference>
<dbReference type="InterPro" id="IPR002772">
    <property type="entry name" value="Glyco_hydro_3_C"/>
</dbReference>
<feature type="domain" description="Glycoside hydrolase family 3 C-terminal" evidence="9">
    <location>
        <begin position="432"/>
        <end position="581"/>
    </location>
</feature>
<dbReference type="GO" id="GO:0009254">
    <property type="term" value="P:peptidoglycan turnover"/>
    <property type="evidence" value="ECO:0007669"/>
    <property type="project" value="TreeGrafter"/>
</dbReference>
<dbReference type="InterPro" id="IPR001764">
    <property type="entry name" value="Glyco_hydro_3_N"/>
</dbReference>
<dbReference type="Gene3D" id="3.20.20.300">
    <property type="entry name" value="Glycoside hydrolase, family 3, N-terminal domain"/>
    <property type="match status" value="1"/>
</dbReference>
<dbReference type="PROSITE" id="PS00775">
    <property type="entry name" value="GLYCOSYL_HYDROL_F3"/>
    <property type="match status" value="1"/>
</dbReference>
<name>A0A2T0LGA5_9BACL</name>
<dbReference type="InterPro" id="IPR036881">
    <property type="entry name" value="Glyco_hydro_3_C_sf"/>
</dbReference>
<feature type="signal peptide" evidence="7">
    <location>
        <begin position="1"/>
        <end position="26"/>
    </location>
</feature>
<proteinExistence type="inferred from homology"/>
<keyword evidence="11" id="KW-1185">Reference proteome</keyword>
<evidence type="ECO:0000313" key="11">
    <source>
        <dbReference type="Proteomes" id="UP000237797"/>
    </source>
</evidence>
<dbReference type="Pfam" id="PF00933">
    <property type="entry name" value="Glyco_hydro_3"/>
    <property type="match status" value="1"/>
</dbReference>
<dbReference type="EMBL" id="PVNE01000007">
    <property type="protein sequence ID" value="PRX41308.1"/>
    <property type="molecule type" value="Genomic_DNA"/>
</dbReference>
<dbReference type="AlphaFoldDB" id="A0A2T0LGA5"/>
<evidence type="ECO:0000256" key="2">
    <source>
        <dbReference type="ARBA" id="ARBA00005336"/>
    </source>
</evidence>
<protein>
    <recommendedName>
        <fullName evidence="3">beta-N-acetylhexosaminidase</fullName>
        <ecNumber evidence="3">3.2.1.52</ecNumber>
    </recommendedName>
</protein>
<dbReference type="SUPFAM" id="SSF52279">
    <property type="entry name" value="Beta-D-glucan exohydrolase, C-terminal domain"/>
    <property type="match status" value="1"/>
</dbReference>
<evidence type="ECO:0000313" key="10">
    <source>
        <dbReference type="EMBL" id="PRX41308.1"/>
    </source>
</evidence>
<dbReference type="InterPro" id="IPR050226">
    <property type="entry name" value="NagZ_Beta-hexosaminidase"/>
</dbReference>
<keyword evidence="7" id="KW-0732">Signal</keyword>
<dbReference type="SUPFAM" id="SSF51445">
    <property type="entry name" value="(Trans)glycosidases"/>
    <property type="match status" value="1"/>
</dbReference>
<feature type="chain" id="PRO_5039124208" description="beta-N-acetylhexosaminidase" evidence="7">
    <location>
        <begin position="27"/>
        <end position="592"/>
    </location>
</feature>
<evidence type="ECO:0000259" key="9">
    <source>
        <dbReference type="Pfam" id="PF01915"/>
    </source>
</evidence>
<keyword evidence="4 6" id="KW-0378">Hydrolase</keyword>
<gene>
    <name evidence="10" type="ORF">CLV97_10774</name>
</gene>
<evidence type="ECO:0000256" key="3">
    <source>
        <dbReference type="ARBA" id="ARBA00012663"/>
    </source>
</evidence>
<evidence type="ECO:0000256" key="5">
    <source>
        <dbReference type="ARBA" id="ARBA00023295"/>
    </source>
</evidence>
<dbReference type="InterPro" id="IPR019800">
    <property type="entry name" value="Glyco_hydro_3_AS"/>
</dbReference>
<dbReference type="Gene3D" id="3.40.50.1700">
    <property type="entry name" value="Glycoside hydrolase family 3 C-terminal domain"/>
    <property type="match status" value="1"/>
</dbReference>
<keyword evidence="5 6" id="KW-0326">Glycosidase</keyword>
<organism evidence="10 11">
    <name type="scientific">Planifilum fimeticola</name>
    <dbReference type="NCBI Taxonomy" id="201975"/>
    <lineage>
        <taxon>Bacteria</taxon>
        <taxon>Bacillati</taxon>
        <taxon>Bacillota</taxon>
        <taxon>Bacilli</taxon>
        <taxon>Bacillales</taxon>
        <taxon>Thermoactinomycetaceae</taxon>
        <taxon>Planifilum</taxon>
    </lineage>
</organism>
<dbReference type="PANTHER" id="PTHR30480:SF13">
    <property type="entry name" value="BETA-HEXOSAMINIDASE"/>
    <property type="match status" value="1"/>
</dbReference>
<sequence>MYMRRWLAVLCSVLVLFTILPAAALAKAGDAVKPGWKEDRVAKGWIQSKIRKMTLEEKVGQLFMVHVYGRTPTDPDYEEINLEEKRGGRNFKEVIEKYHVGGVIYFNWTDNIGTPIDAKQVNALSNGLQKIAMKQRMQIPLFISTDQEGGLVARVTEPATVFPGSMATGATRSVQYAGKSAEIMARELKSLGINMDLAPVLDVNVNPANPVINVRSFSEDPDLVSKMGVAQVKGFQGQNIVATAKHFPGHGDTDVDSHYGLPIIHHDRETLEKVDLKPFRAAIDAGIDAIMTAHIVVPALDDSGLPATLSKPILTDLLRREMGFDGLIITDSLGMSGANVLPPERVPVEAFKAGADILLNPPDVDLAYNAVLNAVKSGEISKKRLDESVFRILWYKMKRGLFHHPYVDEKATRVIGNNKHLETADRIADKSITLLKNEKGVLPLSREKSLLVTGPSDGKPERLASLLAEKGISADAYTTGATPTPEQIEAALEKAKDVDTVIVTTYNADSNTGQQNLVRALKEADKPVVVAAMRNPYDIAAFPEVDGNLATYGNRDVSVRALARALTGEVNPSGKLPVTVPGMFEYGFGLRY</sequence>
<evidence type="ECO:0000256" key="6">
    <source>
        <dbReference type="RuleBase" id="RU361161"/>
    </source>
</evidence>
<evidence type="ECO:0000256" key="7">
    <source>
        <dbReference type="SAM" id="SignalP"/>
    </source>
</evidence>
<reference evidence="10 11" key="1">
    <citation type="submission" date="2018-03" db="EMBL/GenBank/DDBJ databases">
        <title>Genomic Encyclopedia of Archaeal and Bacterial Type Strains, Phase II (KMG-II): from individual species to whole genera.</title>
        <authorList>
            <person name="Goeker M."/>
        </authorList>
    </citation>
    <scope>NUCLEOTIDE SEQUENCE [LARGE SCALE GENOMIC DNA]</scope>
    <source>
        <strain evidence="10 11">DSM 44946</strain>
    </source>
</reference>
<dbReference type="GO" id="GO:0005975">
    <property type="term" value="P:carbohydrate metabolic process"/>
    <property type="evidence" value="ECO:0007669"/>
    <property type="project" value="InterPro"/>
</dbReference>
<dbReference type="PRINTS" id="PR00133">
    <property type="entry name" value="GLHYDRLASE3"/>
</dbReference>
<dbReference type="FunFam" id="3.20.20.300:FF:000014">
    <property type="entry name" value="Beta-hexosaminidase, lipoprotein"/>
    <property type="match status" value="1"/>
</dbReference>